<evidence type="ECO:0000313" key="7">
    <source>
        <dbReference type="EMBL" id="MBB3881163.1"/>
    </source>
</evidence>
<dbReference type="InterPro" id="IPR025296">
    <property type="entry name" value="DUF4158"/>
</dbReference>
<evidence type="ECO:0000313" key="8">
    <source>
        <dbReference type="Proteomes" id="UP000538670"/>
    </source>
</evidence>
<organism evidence="7 8">
    <name type="scientific">Sphingomonas pseudosanguinis</name>
    <dbReference type="NCBI Taxonomy" id="413712"/>
    <lineage>
        <taxon>Bacteria</taxon>
        <taxon>Pseudomonadati</taxon>
        <taxon>Pseudomonadota</taxon>
        <taxon>Alphaproteobacteria</taxon>
        <taxon>Sphingomonadales</taxon>
        <taxon>Sphingomonadaceae</taxon>
        <taxon>Sphingomonas</taxon>
    </lineage>
</organism>
<dbReference type="RefSeq" id="WP_240456228.1">
    <property type="nucleotide sequence ID" value="NZ_JACIDH010000040.1"/>
</dbReference>
<comment type="similarity">
    <text evidence="1">Belongs to the transposase 7 family.</text>
</comment>
<evidence type="ECO:0000256" key="4">
    <source>
        <dbReference type="ARBA" id="ARBA00023172"/>
    </source>
</evidence>
<dbReference type="AlphaFoldDB" id="A0A7W6AFA3"/>
<feature type="domain" description="DUF4158" evidence="6">
    <location>
        <begin position="7"/>
        <end position="169"/>
    </location>
</feature>
<dbReference type="EMBL" id="JACIDH010000040">
    <property type="protein sequence ID" value="MBB3881163.1"/>
    <property type="molecule type" value="Genomic_DNA"/>
</dbReference>
<sequence length="982" mass="108494">MPARIPMTARQRTALLALPDSEAAVIAHHSLDAGDLAAIGTARTPATRLAYALQLCCLRYPGRHLRAGELLPAIMLDHIAEQVGVEASGIADFARRTPTRYDQLAAIKARFGFRDLSRPVRAGLMTWLAEAAMPLTDGCALLDRLLEKMRAERIVIPGISVVERMAAEAMHRAETDLIAAVDRSLDAEMRRRFDTLVDGKVHDRQSRLSWLREPDPRVAPASLDAIVEKVRLIRWTGVSAHPVDPAHAPRLAQFAREGLRYTAQAFQQMRPARRRTVLLATLREMEATLTDAAITMFGALVGRARLRARKRLEQRVAVSNREGRERLLRVAVLLETVAKAARAGEDVGAAVNRITTLDTLDADAAIIRRTASSHRDDILGEIAPEYRAFKRSGPAFLRTFDFQGRAHTQSLRLAMTILADLDGDWRRSLPDDVPLGHVERRWRRHVGQSGAIDRTSWEMATYEALAGALASSDIWVPTAKVHRALRALLAPAPGAPPRPAILPGDAHAWLDERANRLDTALLAVERNLGQRDAVFFEGDRLRFPREPSDDTDRDGGRRFALACYARLPSTRITDLLSQVDRWTGFTRHFGHVSTGLPPGDDRAFLATLIAEATNLGLSRMAEVCGAGSRRTLLRMQTWHMREETFRAALACLTDAIHAEPLAAWFGQGHRASADGQAFPLGGPGEAGGSVNAHYGRDPVVKIYTTITDRYAPLHQSVMAGTAGEAIHALDGIHGHAAGVDPATLHVDGGGVSDIVFAVSHLLGLDFEPRIPRLSDRRLYAFEPARHYGRLAPLFGRRLDRDRIIPHWLEIAEVIGAIRNRTVTPSLILGRLSAQRQQGGLAAALREIGRIERTLFTLRWFEDADLRRTVTAELNKGEARNSLARAVAFHRLGRFRDRGLENQQTRAAALNLVTAAIILFNCRYLDRVVEDMRHRGTPVDPAMLASLSPLGWDRINLTGDYVWAENLELDTDGFTPLLAKPLP</sequence>
<dbReference type="Pfam" id="PF13700">
    <property type="entry name" value="DUF4158"/>
    <property type="match status" value="1"/>
</dbReference>
<evidence type="ECO:0000259" key="6">
    <source>
        <dbReference type="Pfam" id="PF13700"/>
    </source>
</evidence>
<protein>
    <submittedName>
        <fullName evidence="7">TnpA family transposase</fullName>
    </submittedName>
</protein>
<dbReference type="NCBIfam" id="NF033527">
    <property type="entry name" value="transpos_Tn3"/>
    <property type="match status" value="1"/>
</dbReference>
<dbReference type="InterPro" id="IPR002513">
    <property type="entry name" value="Tn3_Tnp_DDE_dom"/>
</dbReference>
<keyword evidence="4" id="KW-0233">DNA recombination</keyword>
<dbReference type="Proteomes" id="UP000538670">
    <property type="component" value="Unassembled WGS sequence"/>
</dbReference>
<evidence type="ECO:0000256" key="1">
    <source>
        <dbReference type="ARBA" id="ARBA00009402"/>
    </source>
</evidence>
<accession>A0A7W6AFA3</accession>
<gene>
    <name evidence="7" type="ORF">GGR48_003626</name>
</gene>
<evidence type="ECO:0000256" key="2">
    <source>
        <dbReference type="ARBA" id="ARBA00022578"/>
    </source>
</evidence>
<evidence type="ECO:0000259" key="5">
    <source>
        <dbReference type="Pfam" id="PF01526"/>
    </source>
</evidence>
<feature type="domain" description="Tn3 transposase DDE" evidence="5">
    <location>
        <begin position="574"/>
        <end position="960"/>
    </location>
</feature>
<keyword evidence="2" id="KW-0815">Transposition</keyword>
<dbReference type="GO" id="GO:0004803">
    <property type="term" value="F:transposase activity"/>
    <property type="evidence" value="ECO:0007669"/>
    <property type="project" value="InterPro"/>
</dbReference>
<reference evidence="7 8" key="1">
    <citation type="submission" date="2020-08" db="EMBL/GenBank/DDBJ databases">
        <title>Genomic Encyclopedia of Type Strains, Phase IV (KMG-IV): sequencing the most valuable type-strain genomes for metagenomic binning, comparative biology and taxonomic classification.</title>
        <authorList>
            <person name="Goeker M."/>
        </authorList>
    </citation>
    <scope>NUCLEOTIDE SEQUENCE [LARGE SCALE GENOMIC DNA]</scope>
    <source>
        <strain evidence="7 8">DSM 19512</strain>
    </source>
</reference>
<dbReference type="Pfam" id="PF01526">
    <property type="entry name" value="DDE_Tnp_Tn3"/>
    <property type="match status" value="1"/>
</dbReference>
<keyword evidence="8" id="KW-1185">Reference proteome</keyword>
<dbReference type="GO" id="GO:0006313">
    <property type="term" value="P:DNA transposition"/>
    <property type="evidence" value="ECO:0007669"/>
    <property type="project" value="InterPro"/>
</dbReference>
<keyword evidence="3" id="KW-0238">DNA-binding</keyword>
<name>A0A7W6AFA3_9SPHN</name>
<evidence type="ECO:0000256" key="3">
    <source>
        <dbReference type="ARBA" id="ARBA00023125"/>
    </source>
</evidence>
<dbReference type="InterPro" id="IPR047653">
    <property type="entry name" value="Tn3-like_transpos"/>
</dbReference>
<proteinExistence type="inferred from homology"/>
<dbReference type="GO" id="GO:0003677">
    <property type="term" value="F:DNA binding"/>
    <property type="evidence" value="ECO:0007669"/>
    <property type="project" value="UniProtKB-KW"/>
</dbReference>
<comment type="caution">
    <text evidence="7">The sequence shown here is derived from an EMBL/GenBank/DDBJ whole genome shotgun (WGS) entry which is preliminary data.</text>
</comment>